<comment type="caution">
    <text evidence="12">The sequence shown here is derived from an EMBL/GenBank/DDBJ whole genome shotgun (WGS) entry which is preliminary data.</text>
</comment>
<evidence type="ECO:0000313" key="13">
    <source>
        <dbReference type="Proteomes" id="UP000192132"/>
    </source>
</evidence>
<feature type="region of interest" description="Disordered" evidence="10">
    <location>
        <begin position="228"/>
        <end position="262"/>
    </location>
</feature>
<dbReference type="InterPro" id="IPR051621">
    <property type="entry name" value="T2SS_protein_J"/>
</dbReference>
<evidence type="ECO:0000256" key="2">
    <source>
        <dbReference type="ARBA" id="ARBA00011084"/>
    </source>
</evidence>
<dbReference type="GO" id="GO:0005886">
    <property type="term" value="C:plasma membrane"/>
    <property type="evidence" value="ECO:0007669"/>
    <property type="project" value="UniProtKB-SubCell"/>
</dbReference>
<evidence type="ECO:0000256" key="10">
    <source>
        <dbReference type="SAM" id="MobiDB-lite"/>
    </source>
</evidence>
<feature type="transmembrane region" description="Helical" evidence="11">
    <location>
        <begin position="21"/>
        <end position="45"/>
    </location>
</feature>
<dbReference type="EMBL" id="MLCN01000028">
    <property type="protein sequence ID" value="ONG38952.1"/>
    <property type="molecule type" value="Genomic_DNA"/>
</dbReference>
<evidence type="ECO:0000256" key="9">
    <source>
        <dbReference type="ARBA" id="ARBA00023136"/>
    </source>
</evidence>
<evidence type="ECO:0000256" key="4">
    <source>
        <dbReference type="ARBA" id="ARBA00022475"/>
    </source>
</evidence>
<dbReference type="PROSITE" id="PS00409">
    <property type="entry name" value="PROKAR_NTER_METHYL"/>
    <property type="match status" value="1"/>
</dbReference>
<organism evidence="12 13">
    <name type="scientific">Alkanindiges hydrocarboniclasticus</name>
    <dbReference type="NCBI Taxonomy" id="1907941"/>
    <lineage>
        <taxon>Bacteria</taxon>
        <taxon>Pseudomonadati</taxon>
        <taxon>Pseudomonadota</taxon>
        <taxon>Gammaproteobacteria</taxon>
        <taxon>Moraxellales</taxon>
        <taxon>Moraxellaceae</taxon>
        <taxon>Alkanindiges</taxon>
    </lineage>
</organism>
<sequence>MQSFPSHYQLHQKKLHQVRKQVHGFTLIEVLVALAIFAVLALAGWKVFDALIKVRERNQIHTQRLSTLQSSYTLMLRDFSQLAARPARQSATTEPALIIADNKITFTRMGAFDPTMRSTSSIERVSYQYDAGQQRLTRTSYRNPDQVRSQTPPTSVLLSDISNFSVQALEPAPADFWPPVNNLAETDTSKVPQGDSRLPQGIQLQFTINDRPILWRFSLVKKLPEPVATNTSANKGADNGQSGQQDNSQNDDINSGIQASND</sequence>
<gene>
    <name evidence="12" type="ORF">BKE30_10760</name>
</gene>
<dbReference type="PANTHER" id="PTHR39583">
    <property type="entry name" value="TYPE II SECRETION SYSTEM PROTEIN J-RELATED"/>
    <property type="match status" value="1"/>
</dbReference>
<keyword evidence="8 11" id="KW-1133">Transmembrane helix</keyword>
<keyword evidence="9 11" id="KW-0472">Membrane</keyword>
<evidence type="ECO:0000256" key="7">
    <source>
        <dbReference type="ARBA" id="ARBA00022692"/>
    </source>
</evidence>
<dbReference type="SUPFAM" id="SSF54523">
    <property type="entry name" value="Pili subunits"/>
    <property type="match status" value="1"/>
</dbReference>
<evidence type="ECO:0000256" key="5">
    <source>
        <dbReference type="ARBA" id="ARBA00022481"/>
    </source>
</evidence>
<keyword evidence="7 11" id="KW-0812">Transmembrane</keyword>
<proteinExistence type="inferred from homology"/>
<evidence type="ECO:0000256" key="3">
    <source>
        <dbReference type="ARBA" id="ARBA00021539"/>
    </source>
</evidence>
<dbReference type="Proteomes" id="UP000192132">
    <property type="component" value="Unassembled WGS sequence"/>
</dbReference>
<dbReference type="NCBIfam" id="TIGR02532">
    <property type="entry name" value="IV_pilin_GFxxxE"/>
    <property type="match status" value="1"/>
</dbReference>
<comment type="similarity">
    <text evidence="2">Belongs to the GSP J family.</text>
</comment>
<evidence type="ECO:0000313" key="12">
    <source>
        <dbReference type="EMBL" id="ONG38952.1"/>
    </source>
</evidence>
<keyword evidence="4" id="KW-1003">Cell membrane</keyword>
<evidence type="ECO:0000256" key="6">
    <source>
        <dbReference type="ARBA" id="ARBA00022519"/>
    </source>
</evidence>
<keyword evidence="13" id="KW-1185">Reference proteome</keyword>
<accession>A0A1S8CSI4</accession>
<dbReference type="Gene3D" id="3.10.610.10">
    <property type="entry name" value="GSPII I/J protein-like"/>
    <property type="match status" value="1"/>
</dbReference>
<dbReference type="GO" id="GO:0015628">
    <property type="term" value="P:protein secretion by the type II secretion system"/>
    <property type="evidence" value="ECO:0007669"/>
    <property type="project" value="InterPro"/>
</dbReference>
<dbReference type="PANTHER" id="PTHR39583:SF2">
    <property type="entry name" value="TYPE II SECRETION SYSTEM PROTEIN J"/>
    <property type="match status" value="1"/>
</dbReference>
<evidence type="ECO:0000256" key="11">
    <source>
        <dbReference type="SAM" id="Phobius"/>
    </source>
</evidence>
<dbReference type="Pfam" id="PF07963">
    <property type="entry name" value="N_methyl"/>
    <property type="match status" value="1"/>
</dbReference>
<evidence type="ECO:0000256" key="8">
    <source>
        <dbReference type="ARBA" id="ARBA00022989"/>
    </source>
</evidence>
<protein>
    <recommendedName>
        <fullName evidence="3">Type II secretion system protein J</fullName>
    </recommendedName>
</protein>
<reference evidence="12 13" key="1">
    <citation type="submission" date="2016-10" db="EMBL/GenBank/DDBJ databases">
        <title>Draft Genome sequence of Alkanindiges sp. strain H1.</title>
        <authorList>
            <person name="Subhash Y."/>
            <person name="Lee S."/>
        </authorList>
    </citation>
    <scope>NUCLEOTIDE SEQUENCE [LARGE SCALE GENOMIC DNA]</scope>
    <source>
        <strain evidence="12 13">H1</strain>
    </source>
</reference>
<dbReference type="Pfam" id="PF11612">
    <property type="entry name" value="T2SSJ"/>
    <property type="match status" value="1"/>
</dbReference>
<dbReference type="InterPro" id="IPR012902">
    <property type="entry name" value="N_methyl_site"/>
</dbReference>
<comment type="subcellular location">
    <subcellularLocation>
        <location evidence="1">Cell inner membrane</location>
        <topology evidence="1">Single-pass membrane protein</topology>
    </subcellularLocation>
</comment>
<dbReference type="InterPro" id="IPR045584">
    <property type="entry name" value="Pilin-like"/>
</dbReference>
<dbReference type="NCBIfam" id="TIGR01711">
    <property type="entry name" value="gspJ"/>
    <property type="match status" value="1"/>
</dbReference>
<keyword evidence="6" id="KW-0997">Cell inner membrane</keyword>
<dbReference type="GO" id="GO:0015627">
    <property type="term" value="C:type II protein secretion system complex"/>
    <property type="evidence" value="ECO:0007669"/>
    <property type="project" value="InterPro"/>
</dbReference>
<evidence type="ECO:0000256" key="1">
    <source>
        <dbReference type="ARBA" id="ARBA00004377"/>
    </source>
</evidence>
<dbReference type="STRING" id="1907941.BKE30_10760"/>
<keyword evidence="5" id="KW-0488">Methylation</keyword>
<dbReference type="InterPro" id="IPR010055">
    <property type="entry name" value="T2SS_protein-GspJ"/>
</dbReference>
<name>A0A1S8CSI4_9GAMM</name>
<dbReference type="AlphaFoldDB" id="A0A1S8CSI4"/>
<feature type="compositionally biased region" description="Low complexity" evidence="10">
    <location>
        <begin position="238"/>
        <end position="262"/>
    </location>
</feature>